<feature type="region of interest" description="Disordered" evidence="1">
    <location>
        <begin position="153"/>
        <end position="180"/>
    </location>
</feature>
<evidence type="ECO:0008006" key="6">
    <source>
        <dbReference type="Google" id="ProtNLM"/>
    </source>
</evidence>
<keyword evidence="3" id="KW-0732">Signal</keyword>
<keyword evidence="2" id="KW-1133">Transmembrane helix</keyword>
<feature type="transmembrane region" description="Helical" evidence="2">
    <location>
        <begin position="190"/>
        <end position="208"/>
    </location>
</feature>
<organism evidence="4 5">
    <name type="scientific">Nocardioides luteus</name>
    <dbReference type="NCBI Taxonomy" id="1844"/>
    <lineage>
        <taxon>Bacteria</taxon>
        <taxon>Bacillati</taxon>
        <taxon>Actinomycetota</taxon>
        <taxon>Actinomycetes</taxon>
        <taxon>Propionibacteriales</taxon>
        <taxon>Nocardioidaceae</taxon>
        <taxon>Nocardioides</taxon>
    </lineage>
</organism>
<evidence type="ECO:0000256" key="3">
    <source>
        <dbReference type="SAM" id="SignalP"/>
    </source>
</evidence>
<evidence type="ECO:0000256" key="2">
    <source>
        <dbReference type="SAM" id="Phobius"/>
    </source>
</evidence>
<feature type="chain" id="PRO_5045205425" description="Gram-positive cocci surface proteins LPxTG domain-containing protein" evidence="3">
    <location>
        <begin position="24"/>
        <end position="216"/>
    </location>
</feature>
<evidence type="ECO:0000313" key="5">
    <source>
        <dbReference type="Proteomes" id="UP001142292"/>
    </source>
</evidence>
<reference evidence="4" key="2">
    <citation type="submission" date="2023-01" db="EMBL/GenBank/DDBJ databases">
        <authorList>
            <person name="Sun Q."/>
            <person name="Evtushenko L."/>
        </authorList>
    </citation>
    <scope>NUCLEOTIDE SEQUENCE</scope>
    <source>
        <strain evidence="4">VKM Ac-1246</strain>
    </source>
</reference>
<gene>
    <name evidence="4" type="ORF">GCM10017579_33520</name>
</gene>
<name>A0ABQ5T2A5_9ACTN</name>
<dbReference type="EMBL" id="BSEL01000007">
    <property type="protein sequence ID" value="GLJ69316.1"/>
    <property type="molecule type" value="Genomic_DNA"/>
</dbReference>
<keyword evidence="2" id="KW-0472">Membrane</keyword>
<dbReference type="Proteomes" id="UP001142292">
    <property type="component" value="Unassembled WGS sequence"/>
</dbReference>
<keyword evidence="5" id="KW-1185">Reference proteome</keyword>
<reference evidence="4" key="1">
    <citation type="journal article" date="2014" name="Int. J. Syst. Evol. Microbiol.">
        <title>Complete genome of a new Firmicutes species belonging to the dominant human colonic microbiota ('Ruminococcus bicirculans') reveals two chromosomes and a selective capacity to utilize plant glucans.</title>
        <authorList>
            <consortium name="NISC Comparative Sequencing Program"/>
            <person name="Wegmann U."/>
            <person name="Louis P."/>
            <person name="Goesmann A."/>
            <person name="Henrissat B."/>
            <person name="Duncan S.H."/>
            <person name="Flint H.J."/>
        </authorList>
    </citation>
    <scope>NUCLEOTIDE SEQUENCE</scope>
    <source>
        <strain evidence="4">VKM Ac-1246</strain>
    </source>
</reference>
<feature type="signal peptide" evidence="3">
    <location>
        <begin position="1"/>
        <end position="23"/>
    </location>
</feature>
<evidence type="ECO:0000256" key="1">
    <source>
        <dbReference type="SAM" id="MobiDB-lite"/>
    </source>
</evidence>
<evidence type="ECO:0000313" key="4">
    <source>
        <dbReference type="EMBL" id="GLJ69316.1"/>
    </source>
</evidence>
<accession>A0ABQ5T2A5</accession>
<protein>
    <recommendedName>
        <fullName evidence="6">Gram-positive cocci surface proteins LPxTG domain-containing protein</fullName>
    </recommendedName>
</protein>
<keyword evidence="2" id="KW-0812">Transmembrane</keyword>
<sequence>MTVLRLLLALLIMWALSATPAGAATEPVQLSNDGRTWAADLPEPLFDPDVRWVPGDSRAAAFWVRDAGESRGALSVSADVRDTDRLVADGAMNLRLRRGSGQWHEVRPGTSISLGSLERGGRERIGVVATYAPRSGNDTMDSGFTFSLDVRLTGDDATGEDEPGPGDDLPEGQAPVGGGLLPGTGSPVRWWLIALASLSIGGGTALVLRSKRKGSS</sequence>
<dbReference type="RefSeq" id="WP_189116479.1">
    <property type="nucleotide sequence ID" value="NZ_BMRK01000001.1"/>
</dbReference>
<comment type="caution">
    <text evidence="4">The sequence shown here is derived from an EMBL/GenBank/DDBJ whole genome shotgun (WGS) entry which is preliminary data.</text>
</comment>
<proteinExistence type="predicted"/>
<feature type="compositionally biased region" description="Acidic residues" evidence="1">
    <location>
        <begin position="157"/>
        <end position="170"/>
    </location>
</feature>